<comment type="caution">
    <text evidence="1">The sequence shown here is derived from an EMBL/GenBank/DDBJ whole genome shotgun (WGS) entry which is preliminary data.</text>
</comment>
<dbReference type="AlphaFoldDB" id="X0YIC7"/>
<accession>X0YIC7</accession>
<name>X0YIC7_9ZZZZ</name>
<dbReference type="EMBL" id="BARS01053059">
    <property type="protein sequence ID" value="GAG48338.1"/>
    <property type="molecule type" value="Genomic_DNA"/>
</dbReference>
<protein>
    <submittedName>
        <fullName evidence="1">Uncharacterized protein</fullName>
    </submittedName>
</protein>
<evidence type="ECO:0000313" key="1">
    <source>
        <dbReference type="EMBL" id="GAG48338.1"/>
    </source>
</evidence>
<sequence length="145" mass="16996">MNSKKRKKEKNNAQRFILFGLNGGIGNVMETVPLYLGLVELFGAESIRVIYIKEYDTDTVQKCDLYPTKKKVEEVSYQDFLQMFKEYEYTVKTPMFIYDKGADYIKENLDAIRSRDSEYVLNMKILRYFLDTAGVSLQSRKNPKL</sequence>
<organism evidence="1">
    <name type="scientific">marine sediment metagenome</name>
    <dbReference type="NCBI Taxonomy" id="412755"/>
    <lineage>
        <taxon>unclassified sequences</taxon>
        <taxon>metagenomes</taxon>
        <taxon>ecological metagenomes</taxon>
    </lineage>
</organism>
<proteinExistence type="predicted"/>
<gene>
    <name evidence="1" type="ORF">S01H1_78799</name>
</gene>
<feature type="non-terminal residue" evidence="1">
    <location>
        <position position="145"/>
    </location>
</feature>
<reference evidence="1" key="1">
    <citation type="journal article" date="2014" name="Front. Microbiol.">
        <title>High frequency of phylogenetically diverse reductive dehalogenase-homologous genes in deep subseafloor sedimentary metagenomes.</title>
        <authorList>
            <person name="Kawai M."/>
            <person name="Futagami T."/>
            <person name="Toyoda A."/>
            <person name="Takaki Y."/>
            <person name="Nishi S."/>
            <person name="Hori S."/>
            <person name="Arai W."/>
            <person name="Tsubouchi T."/>
            <person name="Morono Y."/>
            <person name="Uchiyama I."/>
            <person name="Ito T."/>
            <person name="Fujiyama A."/>
            <person name="Inagaki F."/>
            <person name="Takami H."/>
        </authorList>
    </citation>
    <scope>NUCLEOTIDE SEQUENCE</scope>
    <source>
        <strain evidence="1">Expedition CK06-06</strain>
    </source>
</reference>